<evidence type="ECO:0000313" key="3">
    <source>
        <dbReference type="Proteomes" id="UP000663918"/>
    </source>
</evidence>
<protein>
    <submittedName>
        <fullName evidence="2">Uncharacterized protein</fullName>
    </submittedName>
</protein>
<evidence type="ECO:0000313" key="2">
    <source>
        <dbReference type="EMBL" id="QTC91552.1"/>
    </source>
</evidence>
<sequence>MQPSKRKRGAWSSFGALGETAGILGLAVLAVVQGVGAAWGIIAGMIEMFRLMLGL</sequence>
<keyword evidence="1" id="KW-1133">Transmembrane helix</keyword>
<organism evidence="2 3">
    <name type="scientific">Brevundimonas goettingensis</name>
    <dbReference type="NCBI Taxonomy" id="2774190"/>
    <lineage>
        <taxon>Bacteria</taxon>
        <taxon>Pseudomonadati</taxon>
        <taxon>Pseudomonadota</taxon>
        <taxon>Alphaproteobacteria</taxon>
        <taxon>Caulobacterales</taxon>
        <taxon>Caulobacteraceae</taxon>
        <taxon>Brevundimonas</taxon>
    </lineage>
</organism>
<name>A0A975C4T2_9CAUL</name>
<feature type="transmembrane region" description="Helical" evidence="1">
    <location>
        <begin position="21"/>
        <end position="46"/>
    </location>
</feature>
<keyword evidence="1" id="KW-0812">Transmembrane</keyword>
<evidence type="ECO:0000256" key="1">
    <source>
        <dbReference type="SAM" id="Phobius"/>
    </source>
</evidence>
<dbReference type="KEGG" id="bgoe:IFJ75_01025"/>
<keyword evidence="3" id="KW-1185">Reference proteome</keyword>
<keyword evidence="1" id="KW-0472">Membrane</keyword>
<dbReference type="Proteomes" id="UP000663918">
    <property type="component" value="Chromosome"/>
</dbReference>
<dbReference type="AlphaFoldDB" id="A0A975C4T2"/>
<proteinExistence type="predicted"/>
<dbReference type="RefSeq" id="WP_207870730.1">
    <property type="nucleotide sequence ID" value="NZ_CP062222.1"/>
</dbReference>
<reference evidence="2" key="1">
    <citation type="submission" date="2020-09" db="EMBL/GenBank/DDBJ databases">
        <title>Brevundimonas sp. LVF2 isolated from a puddle in Goettingen, Germany.</title>
        <authorList>
            <person name="Friedrich I."/>
            <person name="Klassen A."/>
            <person name="Hannes N."/>
            <person name="Schneider D."/>
            <person name="Hertel R."/>
            <person name="Daniel R."/>
        </authorList>
    </citation>
    <scope>NUCLEOTIDE SEQUENCE</scope>
    <source>
        <strain evidence="2">LVF2</strain>
    </source>
</reference>
<gene>
    <name evidence="2" type="ORF">IFJ75_01025</name>
</gene>
<accession>A0A975C4T2</accession>
<dbReference type="EMBL" id="CP062222">
    <property type="protein sequence ID" value="QTC91552.1"/>
    <property type="molecule type" value="Genomic_DNA"/>
</dbReference>